<keyword evidence="4 9" id="KW-0812">Transmembrane</keyword>
<evidence type="ECO:0000313" key="12">
    <source>
        <dbReference type="EMBL" id="ABQ26875.1"/>
    </source>
</evidence>
<feature type="transmembrane region" description="Helical" evidence="9">
    <location>
        <begin position="71"/>
        <end position="92"/>
    </location>
</feature>
<keyword evidence="2" id="KW-0813">Transport</keyword>
<dbReference type="EMBL" id="CP000698">
    <property type="protein sequence ID" value="ABQ26875.1"/>
    <property type="molecule type" value="Genomic_DNA"/>
</dbReference>
<evidence type="ECO:0000256" key="9">
    <source>
        <dbReference type="SAM" id="Phobius"/>
    </source>
</evidence>
<feature type="transmembrane region" description="Helical" evidence="9">
    <location>
        <begin position="177"/>
        <end position="198"/>
    </location>
</feature>
<dbReference type="Gene3D" id="3.40.50.300">
    <property type="entry name" value="P-loop containing nucleotide triphosphate hydrolases"/>
    <property type="match status" value="1"/>
</dbReference>
<evidence type="ECO:0000256" key="1">
    <source>
        <dbReference type="ARBA" id="ARBA00004651"/>
    </source>
</evidence>
<feature type="transmembrane region" description="Helical" evidence="9">
    <location>
        <begin position="264"/>
        <end position="285"/>
    </location>
</feature>
<evidence type="ECO:0000256" key="6">
    <source>
        <dbReference type="ARBA" id="ARBA00022840"/>
    </source>
</evidence>
<feature type="transmembrane region" description="Helical" evidence="9">
    <location>
        <begin position="30"/>
        <end position="51"/>
    </location>
</feature>
<organism evidence="12 13">
    <name type="scientific">Geotalea uraniireducens (strain Rf4)</name>
    <name type="common">Geobacter uraniireducens</name>
    <dbReference type="NCBI Taxonomy" id="351605"/>
    <lineage>
        <taxon>Bacteria</taxon>
        <taxon>Pseudomonadati</taxon>
        <taxon>Thermodesulfobacteriota</taxon>
        <taxon>Desulfuromonadia</taxon>
        <taxon>Geobacterales</taxon>
        <taxon>Geobacteraceae</taxon>
        <taxon>Geotalea</taxon>
    </lineage>
</organism>
<dbReference type="PANTHER" id="PTHR43394">
    <property type="entry name" value="ATP-DEPENDENT PERMEASE MDL1, MITOCHONDRIAL"/>
    <property type="match status" value="1"/>
</dbReference>
<dbReference type="SUPFAM" id="SSF90123">
    <property type="entry name" value="ABC transporter transmembrane region"/>
    <property type="match status" value="1"/>
</dbReference>
<dbReference type="InterPro" id="IPR003593">
    <property type="entry name" value="AAA+_ATPase"/>
</dbReference>
<dbReference type="InterPro" id="IPR039421">
    <property type="entry name" value="Type_1_exporter"/>
</dbReference>
<dbReference type="InterPro" id="IPR017871">
    <property type="entry name" value="ABC_transporter-like_CS"/>
</dbReference>
<dbReference type="SMART" id="SM00382">
    <property type="entry name" value="AAA"/>
    <property type="match status" value="1"/>
</dbReference>
<dbReference type="InterPro" id="IPR003439">
    <property type="entry name" value="ABC_transporter-like_ATP-bd"/>
</dbReference>
<dbReference type="STRING" id="351605.Gura_2701"/>
<feature type="transmembrane region" description="Helical" evidence="9">
    <location>
        <begin position="148"/>
        <end position="171"/>
    </location>
</feature>
<dbReference type="PROSITE" id="PS50893">
    <property type="entry name" value="ABC_TRANSPORTER_2"/>
    <property type="match status" value="1"/>
</dbReference>
<evidence type="ECO:0000259" key="11">
    <source>
        <dbReference type="PROSITE" id="PS50929"/>
    </source>
</evidence>
<evidence type="ECO:0000259" key="10">
    <source>
        <dbReference type="PROSITE" id="PS50893"/>
    </source>
</evidence>
<dbReference type="HOGENOM" id="CLU_000604_84_3_7"/>
<evidence type="ECO:0000256" key="4">
    <source>
        <dbReference type="ARBA" id="ARBA00022692"/>
    </source>
</evidence>
<keyword evidence="13" id="KW-1185">Reference proteome</keyword>
<evidence type="ECO:0000256" key="8">
    <source>
        <dbReference type="ARBA" id="ARBA00023136"/>
    </source>
</evidence>
<dbReference type="AlphaFoldDB" id="A5G507"/>
<keyword evidence="3" id="KW-1003">Cell membrane</keyword>
<keyword evidence="6" id="KW-0067">ATP-binding</keyword>
<keyword evidence="7 9" id="KW-1133">Transmembrane helix</keyword>
<dbReference type="SUPFAM" id="SSF52540">
    <property type="entry name" value="P-loop containing nucleoside triphosphate hydrolases"/>
    <property type="match status" value="1"/>
</dbReference>
<dbReference type="PANTHER" id="PTHR43394:SF1">
    <property type="entry name" value="ATP-BINDING CASSETTE SUB-FAMILY B MEMBER 10, MITOCHONDRIAL"/>
    <property type="match status" value="1"/>
</dbReference>
<dbReference type="GO" id="GO:0016887">
    <property type="term" value="F:ATP hydrolysis activity"/>
    <property type="evidence" value="ECO:0007669"/>
    <property type="project" value="InterPro"/>
</dbReference>
<dbReference type="GO" id="GO:0015421">
    <property type="term" value="F:ABC-type oligopeptide transporter activity"/>
    <property type="evidence" value="ECO:0007669"/>
    <property type="project" value="TreeGrafter"/>
</dbReference>
<dbReference type="GO" id="GO:0005886">
    <property type="term" value="C:plasma membrane"/>
    <property type="evidence" value="ECO:0007669"/>
    <property type="project" value="UniProtKB-SubCell"/>
</dbReference>
<dbReference type="Pfam" id="PF00005">
    <property type="entry name" value="ABC_tran"/>
    <property type="match status" value="1"/>
</dbReference>
<keyword evidence="5" id="KW-0547">Nucleotide-binding</keyword>
<feature type="domain" description="ABC transmembrane type-1" evidence="11">
    <location>
        <begin position="36"/>
        <end position="323"/>
    </location>
</feature>
<accession>A5G507</accession>
<keyword evidence="8 9" id="KW-0472">Membrane</keyword>
<proteinExistence type="predicted"/>
<dbReference type="GO" id="GO:0005524">
    <property type="term" value="F:ATP binding"/>
    <property type="evidence" value="ECO:0007669"/>
    <property type="project" value="UniProtKB-KW"/>
</dbReference>
<sequence length="605" mass="66904">MINRALRESYRCLPLMGRGLSLVWRAARGWTVAWGILLLFQGVAPAALVYLTKITVDRLSAALAGHAPLDAFLSVWPPIASIALLWIASQLLTSLMTWVRTAQAELVQDQIHNLIHTQALSLDLSFYENPGSYDLLHRARVDAITQPIALLESLGTLIQNGLTLVVLAFMLAAYTPWLPVLLIGSALPGLWTVGRYVLREHQWRISNTANERRIRYYDWMLTDRGSAAEMRLFDLGEHHRGAFQRLRSRLRLGRLALAREGMKAELAAGTIAWLGGLAGMVWMLIRAARGLARLGDLVLCYQAFQQGQKLLRSLFESTGRIYRSTLFMDNLFQFLALSPQLDEAPDPRPVPVPLREGVRFAGVTFRYPGSERNALNDFNLTLPAGRVTAVVGHNGAGKSTLVKLLCRLYDPQEGKILLDGAELRDLGLAELRKGITVLFQEPVRYHATAAENIAMGDLASSPDAERIQAAARAAGAALPIERLPQGYEAVLGKWFGGAELSVGEWQRVALARAFLRNAAIIALDEPTSAMDSWAESDWLGRFRELTEGRTAVMITHRFTTAMHADMIHVMEEGRITESGTHAQLVAAGGRYADSWLTQMREATNG</sequence>
<evidence type="ECO:0000256" key="3">
    <source>
        <dbReference type="ARBA" id="ARBA00022475"/>
    </source>
</evidence>
<dbReference type="OrthoDB" id="5480201at2"/>
<dbReference type="InterPro" id="IPR036640">
    <property type="entry name" value="ABC1_TM_sf"/>
</dbReference>
<evidence type="ECO:0000313" key="13">
    <source>
        <dbReference type="Proteomes" id="UP000006695"/>
    </source>
</evidence>
<dbReference type="Proteomes" id="UP000006695">
    <property type="component" value="Chromosome"/>
</dbReference>
<feature type="domain" description="ABC transporter" evidence="10">
    <location>
        <begin position="358"/>
        <end position="597"/>
    </location>
</feature>
<gene>
    <name evidence="12" type="ordered locus">Gura_2701</name>
</gene>
<evidence type="ECO:0000256" key="5">
    <source>
        <dbReference type="ARBA" id="ARBA00022741"/>
    </source>
</evidence>
<evidence type="ECO:0000256" key="2">
    <source>
        <dbReference type="ARBA" id="ARBA00022448"/>
    </source>
</evidence>
<dbReference type="InterPro" id="IPR027417">
    <property type="entry name" value="P-loop_NTPase"/>
</dbReference>
<reference evidence="12 13" key="1">
    <citation type="submission" date="2007-05" db="EMBL/GenBank/DDBJ databases">
        <title>Complete sequence of Geobacter uraniireducens Rf4.</title>
        <authorList>
            <consortium name="US DOE Joint Genome Institute"/>
            <person name="Copeland A."/>
            <person name="Lucas S."/>
            <person name="Lapidus A."/>
            <person name="Barry K."/>
            <person name="Detter J.C."/>
            <person name="Glavina del Rio T."/>
            <person name="Hammon N."/>
            <person name="Israni S."/>
            <person name="Dalin E."/>
            <person name="Tice H."/>
            <person name="Pitluck S."/>
            <person name="Chertkov O."/>
            <person name="Brettin T."/>
            <person name="Bruce D."/>
            <person name="Han C."/>
            <person name="Schmutz J."/>
            <person name="Larimer F."/>
            <person name="Land M."/>
            <person name="Hauser L."/>
            <person name="Kyrpides N."/>
            <person name="Mikhailova N."/>
            <person name="Shelobolina E."/>
            <person name="Aklujkar M."/>
            <person name="Lovley D."/>
            <person name="Richardson P."/>
        </authorList>
    </citation>
    <scope>NUCLEOTIDE SEQUENCE [LARGE SCALE GENOMIC DNA]</scope>
    <source>
        <strain evidence="12 13">Rf4</strain>
    </source>
</reference>
<dbReference type="PROSITE" id="PS50929">
    <property type="entry name" value="ABC_TM1F"/>
    <property type="match status" value="1"/>
</dbReference>
<name>A5G507_GEOUR</name>
<comment type="subcellular location">
    <subcellularLocation>
        <location evidence="1">Cell membrane</location>
        <topology evidence="1">Multi-pass membrane protein</topology>
    </subcellularLocation>
</comment>
<dbReference type="PROSITE" id="PS00211">
    <property type="entry name" value="ABC_TRANSPORTER_1"/>
    <property type="match status" value="1"/>
</dbReference>
<protein>
    <submittedName>
        <fullName evidence="12">ABC transporter related protein</fullName>
    </submittedName>
</protein>
<dbReference type="InterPro" id="IPR011527">
    <property type="entry name" value="ABC1_TM_dom"/>
</dbReference>
<dbReference type="Gene3D" id="1.20.1560.10">
    <property type="entry name" value="ABC transporter type 1, transmembrane domain"/>
    <property type="match status" value="1"/>
</dbReference>
<dbReference type="FunFam" id="3.40.50.300:FF:000221">
    <property type="entry name" value="Multidrug ABC transporter ATP-binding protein"/>
    <property type="match status" value="1"/>
</dbReference>
<evidence type="ECO:0000256" key="7">
    <source>
        <dbReference type="ARBA" id="ARBA00022989"/>
    </source>
</evidence>
<dbReference type="KEGG" id="gur:Gura_2701"/>